<evidence type="ECO:0000256" key="1">
    <source>
        <dbReference type="SAM" id="MobiDB-lite"/>
    </source>
</evidence>
<feature type="region of interest" description="Disordered" evidence="1">
    <location>
        <begin position="1"/>
        <end position="22"/>
    </location>
</feature>
<dbReference type="Gene3D" id="3.30.420.10">
    <property type="entry name" value="Ribonuclease H-like superfamily/Ribonuclease H"/>
    <property type="match status" value="1"/>
</dbReference>
<dbReference type="Proteomes" id="UP000789901">
    <property type="component" value="Unassembled WGS sequence"/>
</dbReference>
<evidence type="ECO:0000313" key="3">
    <source>
        <dbReference type="Proteomes" id="UP000789901"/>
    </source>
</evidence>
<proteinExistence type="predicted"/>
<protein>
    <submittedName>
        <fullName evidence="2">38610_t:CDS:1</fullName>
    </submittedName>
</protein>
<dbReference type="SUPFAM" id="SSF53098">
    <property type="entry name" value="Ribonuclease H-like"/>
    <property type="match status" value="1"/>
</dbReference>
<dbReference type="EMBL" id="CAJVQB010001922">
    <property type="protein sequence ID" value="CAG8555873.1"/>
    <property type="molecule type" value="Genomic_DNA"/>
</dbReference>
<evidence type="ECO:0000313" key="2">
    <source>
        <dbReference type="EMBL" id="CAG8555873.1"/>
    </source>
</evidence>
<keyword evidence="3" id="KW-1185">Reference proteome</keyword>
<comment type="caution">
    <text evidence="2">The sequence shown here is derived from an EMBL/GenBank/DDBJ whole genome shotgun (WGS) entry which is preliminary data.</text>
</comment>
<sequence>MFENSQEKEIKRTGNITSQLERKEQDLLRKMSGENGKKQNEVETEGKIINKIGSHIQRWFSSTQLELTAILEAFLISLSNIVECAKTKKLLVTWHKVKAYTGVPENELANKIAKEALEIKKLTSYRSSSTRNTLLRAK</sequence>
<reference evidence="2 3" key="1">
    <citation type="submission" date="2021-06" db="EMBL/GenBank/DDBJ databases">
        <authorList>
            <person name="Kallberg Y."/>
            <person name="Tangrot J."/>
            <person name="Rosling A."/>
        </authorList>
    </citation>
    <scope>NUCLEOTIDE SEQUENCE [LARGE SCALE GENOMIC DNA]</scope>
    <source>
        <strain evidence="2 3">120-4 pot B 10/14</strain>
    </source>
</reference>
<name>A0ABN7UET1_GIGMA</name>
<organism evidence="2 3">
    <name type="scientific">Gigaspora margarita</name>
    <dbReference type="NCBI Taxonomy" id="4874"/>
    <lineage>
        <taxon>Eukaryota</taxon>
        <taxon>Fungi</taxon>
        <taxon>Fungi incertae sedis</taxon>
        <taxon>Mucoromycota</taxon>
        <taxon>Glomeromycotina</taxon>
        <taxon>Glomeromycetes</taxon>
        <taxon>Diversisporales</taxon>
        <taxon>Gigasporaceae</taxon>
        <taxon>Gigaspora</taxon>
    </lineage>
</organism>
<dbReference type="InterPro" id="IPR012337">
    <property type="entry name" value="RNaseH-like_sf"/>
</dbReference>
<feature type="compositionally biased region" description="Basic and acidic residues" evidence="1">
    <location>
        <begin position="1"/>
        <end position="12"/>
    </location>
</feature>
<dbReference type="InterPro" id="IPR036397">
    <property type="entry name" value="RNaseH_sf"/>
</dbReference>
<gene>
    <name evidence="2" type="ORF">GMARGA_LOCUS4783</name>
</gene>
<accession>A0ABN7UET1</accession>